<organism evidence="9">
    <name type="scientific">Gordonia sp. MP11Mi</name>
    <dbReference type="NCBI Taxonomy" id="3022769"/>
    <lineage>
        <taxon>Bacteria</taxon>
        <taxon>Bacillati</taxon>
        <taxon>Actinomycetota</taxon>
        <taxon>Actinomycetes</taxon>
        <taxon>Mycobacteriales</taxon>
        <taxon>Gordoniaceae</taxon>
        <taxon>Gordonia</taxon>
    </lineage>
</organism>
<keyword evidence="2" id="KW-1003">Cell membrane</keyword>
<feature type="transmembrane region" description="Helical" evidence="7">
    <location>
        <begin position="153"/>
        <end position="173"/>
    </location>
</feature>
<evidence type="ECO:0000256" key="2">
    <source>
        <dbReference type="ARBA" id="ARBA00022475"/>
    </source>
</evidence>
<gene>
    <name evidence="9" type="ORF">MP11Mi_13540</name>
</gene>
<feature type="transmembrane region" description="Helical" evidence="7">
    <location>
        <begin position="48"/>
        <end position="67"/>
    </location>
</feature>
<dbReference type="AlphaFoldDB" id="A0AA97CTT9"/>
<feature type="transmembrane region" description="Helical" evidence="7">
    <location>
        <begin position="124"/>
        <end position="141"/>
    </location>
</feature>
<feature type="transmembrane region" description="Helical" evidence="7">
    <location>
        <begin position="404"/>
        <end position="424"/>
    </location>
</feature>
<evidence type="ECO:0000256" key="5">
    <source>
        <dbReference type="ARBA" id="ARBA00023136"/>
    </source>
</evidence>
<evidence type="ECO:0000256" key="4">
    <source>
        <dbReference type="ARBA" id="ARBA00022989"/>
    </source>
</evidence>
<comment type="similarity">
    <text evidence="6">Belongs to the YccS/YhfK family.</text>
</comment>
<dbReference type="PANTHER" id="PTHR30509">
    <property type="entry name" value="P-HYDROXYBENZOIC ACID EFFLUX PUMP SUBUNIT-RELATED"/>
    <property type="match status" value="1"/>
</dbReference>
<evidence type="ECO:0000313" key="9">
    <source>
        <dbReference type="EMBL" id="WOC12269.1"/>
    </source>
</evidence>
<feature type="transmembrane region" description="Helical" evidence="7">
    <location>
        <begin position="515"/>
        <end position="538"/>
    </location>
</feature>
<feature type="transmembrane region" description="Helical" evidence="7">
    <location>
        <begin position="22"/>
        <end position="42"/>
    </location>
</feature>
<feature type="transmembrane region" description="Helical" evidence="7">
    <location>
        <begin position="477"/>
        <end position="495"/>
    </location>
</feature>
<proteinExistence type="inferred from homology"/>
<reference evidence="9" key="1">
    <citation type="submission" date="2023-06" db="EMBL/GenBank/DDBJ databases">
        <title>Gordonia sp. nov. and Pseudochrobactrum sp. nov., two species isolated from the burying beetle Nicrophorus vespilloides.</title>
        <authorList>
            <person name="Poehlein A."/>
            <person name="Guzman J."/>
            <person name="Daniel R."/>
            <person name="Vilcinskas A."/>
        </authorList>
    </citation>
    <scope>NUCLEOTIDE SEQUENCE</scope>
    <source>
        <strain evidence="9">MP11Mi</strain>
    </source>
</reference>
<feature type="transmembrane region" description="Helical" evidence="7">
    <location>
        <begin position="101"/>
        <end position="117"/>
    </location>
</feature>
<feature type="transmembrane region" description="Helical" evidence="7">
    <location>
        <begin position="431"/>
        <end position="448"/>
    </location>
</feature>
<dbReference type="PANTHER" id="PTHR30509:SF9">
    <property type="entry name" value="MULTIDRUG RESISTANCE PROTEIN MDTO"/>
    <property type="match status" value="1"/>
</dbReference>
<evidence type="ECO:0000259" key="8">
    <source>
        <dbReference type="Pfam" id="PF13515"/>
    </source>
</evidence>
<evidence type="ECO:0000256" key="6">
    <source>
        <dbReference type="ARBA" id="ARBA00043993"/>
    </source>
</evidence>
<evidence type="ECO:0000256" key="7">
    <source>
        <dbReference type="SAM" id="Phobius"/>
    </source>
</evidence>
<dbReference type="GO" id="GO:0005886">
    <property type="term" value="C:plasma membrane"/>
    <property type="evidence" value="ECO:0007669"/>
    <property type="project" value="UniProtKB-SubCell"/>
</dbReference>
<keyword evidence="5 7" id="KW-0472">Membrane</keyword>
<keyword evidence="4 7" id="KW-1133">Transmembrane helix</keyword>
<evidence type="ECO:0000256" key="1">
    <source>
        <dbReference type="ARBA" id="ARBA00004651"/>
    </source>
</evidence>
<sequence length="715" mass="76076">MPSLPANPLHTLAGTDPGRVRLSNAVAVATTVLLSTGSAVGITHLTHSSSELVVVGAFLAMISGLSVKDGTAHERLTTTLLLAIPAVAVLTATTLLDRWRFVEFGVLIAICTAAIWVRGYGHRWAALGMIAFISGFFGLAIRPSVDELGPLTLIVAAATTCNVAVKLTMLPSFPRHELRLLLREFRGTRDACLVAATAGNKAALQKAIGRVSDVTIAIHGWQQRYDTQRLLGLDDTDLSRLIFYARTDAVQASLQLAAHPAAAPADVVGAFHRTLQTKSTSDDALHIAENTLKSPDTGFVETVVARAVVSQTALEKAVATGRVDPAPQVAEVSHLGRASSAEGVSTPVLEGLDEPNRWANRAEPAMRRRFWETWRPTSRMAVQVAVATTLATAVGEAISASRWYWAVLTAFLVFIGTTTRGAVLTRAYRRVLGTTLGVIVGFAVTWIADGNPTVLALCCVVCVFFVIYLGPLNYAVLAFFITLLIASMYGLLGVLNRQVLEWRVEETAAGAAVGVAAAFLIFSTSSTPPLVAAISSYFDVLDHLLRRTGQALTGTGDAAPVVSAALALDAEHNDLQSFVSLMRVSLTDRGRGPLRQAAMALINTVGVQAERIAEEAIVLQRTNSAFASDDAVAVSRGIDTIRAHAAAARTALVTRPRERHDHPVDTITLDCIDQVSAPGDSPQFRALLAMSEISDELQQLGRLRDRGTGVVTMGP</sequence>
<name>A0AA97CTT9_9ACTN</name>
<feature type="transmembrane region" description="Helical" evidence="7">
    <location>
        <begin position="79"/>
        <end position="95"/>
    </location>
</feature>
<dbReference type="EMBL" id="CP128986">
    <property type="protein sequence ID" value="WOC12269.1"/>
    <property type="molecule type" value="Genomic_DNA"/>
</dbReference>
<evidence type="ECO:0000256" key="3">
    <source>
        <dbReference type="ARBA" id="ARBA00022692"/>
    </source>
</evidence>
<protein>
    <recommendedName>
        <fullName evidence="8">Integral membrane bound transporter domain-containing protein</fullName>
    </recommendedName>
</protein>
<comment type="subcellular location">
    <subcellularLocation>
        <location evidence="1">Cell membrane</location>
        <topology evidence="1">Multi-pass membrane protein</topology>
    </subcellularLocation>
</comment>
<accession>A0AA97CTT9</accession>
<feature type="domain" description="Integral membrane bound transporter" evidence="8">
    <location>
        <begin position="390"/>
        <end position="516"/>
    </location>
</feature>
<dbReference type="InterPro" id="IPR049453">
    <property type="entry name" value="Memb_transporter_dom"/>
</dbReference>
<keyword evidence="3 7" id="KW-0812">Transmembrane</keyword>
<dbReference type="Pfam" id="PF13515">
    <property type="entry name" value="FUSC_2"/>
    <property type="match status" value="1"/>
</dbReference>
<feature type="transmembrane region" description="Helical" evidence="7">
    <location>
        <begin position="454"/>
        <end position="470"/>
    </location>
</feature>